<evidence type="ECO:0000259" key="7">
    <source>
        <dbReference type="PROSITE" id="PS50111"/>
    </source>
</evidence>
<feature type="region of interest" description="Disordered" evidence="5">
    <location>
        <begin position="589"/>
        <end position="638"/>
    </location>
</feature>
<evidence type="ECO:0000313" key="9">
    <source>
        <dbReference type="EMBL" id="CUH99917.1"/>
    </source>
</evidence>
<dbReference type="GO" id="GO:0006935">
    <property type="term" value="P:chemotaxis"/>
    <property type="evidence" value="ECO:0007669"/>
    <property type="project" value="UniProtKB-KW"/>
</dbReference>
<dbReference type="PANTHER" id="PTHR43531:SF11">
    <property type="entry name" value="METHYL-ACCEPTING CHEMOTAXIS PROTEIN 3"/>
    <property type="match status" value="1"/>
</dbReference>
<dbReference type="CDD" id="cd06225">
    <property type="entry name" value="HAMP"/>
    <property type="match status" value="1"/>
</dbReference>
<evidence type="ECO:0000313" key="10">
    <source>
        <dbReference type="Proteomes" id="UP000051326"/>
    </source>
</evidence>
<feature type="domain" description="HAMP" evidence="8">
    <location>
        <begin position="211"/>
        <end position="264"/>
    </location>
</feature>
<dbReference type="SUPFAM" id="SSF58104">
    <property type="entry name" value="Methyl-accepting chemotaxis protein (MCP) signaling domain"/>
    <property type="match status" value="1"/>
</dbReference>
<dbReference type="InterPro" id="IPR051310">
    <property type="entry name" value="MCP_chemotaxis"/>
</dbReference>
<dbReference type="PROSITE" id="PS50111">
    <property type="entry name" value="CHEMOTAXIS_TRANSDUC_2"/>
    <property type="match status" value="1"/>
</dbReference>
<dbReference type="Pfam" id="PF00015">
    <property type="entry name" value="MCPsignal"/>
    <property type="match status" value="1"/>
</dbReference>
<dbReference type="Pfam" id="PF00672">
    <property type="entry name" value="HAMP"/>
    <property type="match status" value="1"/>
</dbReference>
<organism evidence="9 10">
    <name type="scientific">Leisingera aquaemixtae</name>
    <dbReference type="NCBI Taxonomy" id="1396826"/>
    <lineage>
        <taxon>Bacteria</taxon>
        <taxon>Pseudomonadati</taxon>
        <taxon>Pseudomonadota</taxon>
        <taxon>Alphaproteobacteria</taxon>
        <taxon>Rhodobacterales</taxon>
        <taxon>Roseobacteraceae</taxon>
        <taxon>Leisingera</taxon>
    </lineage>
</organism>
<proteinExistence type="inferred from homology"/>
<dbReference type="GO" id="GO:0016020">
    <property type="term" value="C:membrane"/>
    <property type="evidence" value="ECO:0007669"/>
    <property type="project" value="UniProtKB-SubCell"/>
</dbReference>
<dbReference type="SMART" id="SM00304">
    <property type="entry name" value="HAMP"/>
    <property type="match status" value="2"/>
</dbReference>
<name>A0A0P1H9I2_9RHOB</name>
<dbReference type="SMART" id="SM00283">
    <property type="entry name" value="MA"/>
    <property type="match status" value="1"/>
</dbReference>
<feature type="domain" description="HAMP" evidence="8">
    <location>
        <begin position="277"/>
        <end position="323"/>
    </location>
</feature>
<dbReference type="RefSeq" id="WP_244270190.1">
    <property type="nucleotide sequence ID" value="NZ_CYSR01000021.1"/>
</dbReference>
<dbReference type="Proteomes" id="UP000051326">
    <property type="component" value="Unassembled WGS sequence"/>
</dbReference>
<evidence type="ECO:0000256" key="6">
    <source>
        <dbReference type="SAM" id="Phobius"/>
    </source>
</evidence>
<feature type="domain" description="Methyl-accepting transducer" evidence="7">
    <location>
        <begin position="328"/>
        <end position="557"/>
    </location>
</feature>
<keyword evidence="6" id="KW-1133">Transmembrane helix</keyword>
<dbReference type="CDD" id="cd11386">
    <property type="entry name" value="MCP_signal"/>
    <property type="match status" value="1"/>
</dbReference>
<dbReference type="FunFam" id="1.10.287.950:FF:000001">
    <property type="entry name" value="Methyl-accepting chemotaxis sensory transducer"/>
    <property type="match status" value="1"/>
</dbReference>
<dbReference type="STRING" id="1396826.PHA8399_02043"/>
<gene>
    <name evidence="9" type="primary">tar_5</name>
    <name evidence="9" type="ORF">PHA8399_02043</name>
</gene>
<dbReference type="Gene3D" id="1.10.287.950">
    <property type="entry name" value="Methyl-accepting chemotaxis protein"/>
    <property type="match status" value="1"/>
</dbReference>
<dbReference type="PROSITE" id="PS50885">
    <property type="entry name" value="HAMP"/>
    <property type="match status" value="2"/>
</dbReference>
<evidence type="ECO:0000256" key="1">
    <source>
        <dbReference type="ARBA" id="ARBA00004370"/>
    </source>
</evidence>
<dbReference type="InterPro" id="IPR004089">
    <property type="entry name" value="MCPsignal_dom"/>
</dbReference>
<dbReference type="GO" id="GO:0007165">
    <property type="term" value="P:signal transduction"/>
    <property type="evidence" value="ECO:0007669"/>
    <property type="project" value="UniProtKB-KW"/>
</dbReference>
<keyword evidence="9" id="KW-0675">Receptor</keyword>
<dbReference type="SUPFAM" id="SSF158472">
    <property type="entry name" value="HAMP domain-like"/>
    <property type="match status" value="1"/>
</dbReference>
<comment type="subcellular location">
    <subcellularLocation>
        <location evidence="1">Membrane</location>
    </subcellularLocation>
</comment>
<dbReference type="EMBL" id="CYSR01000021">
    <property type="protein sequence ID" value="CUH99917.1"/>
    <property type="molecule type" value="Genomic_DNA"/>
</dbReference>
<comment type="similarity">
    <text evidence="3">Belongs to the methyl-accepting chemotaxis (MCP) protein family.</text>
</comment>
<evidence type="ECO:0000259" key="8">
    <source>
        <dbReference type="PROSITE" id="PS50885"/>
    </source>
</evidence>
<reference evidence="9 10" key="1">
    <citation type="submission" date="2015-09" db="EMBL/GenBank/DDBJ databases">
        <authorList>
            <consortium name="Swine Surveillance"/>
        </authorList>
    </citation>
    <scope>NUCLEOTIDE SEQUENCE [LARGE SCALE GENOMIC DNA]</scope>
    <source>
        <strain evidence="9 10">CECT 8399</strain>
    </source>
</reference>
<evidence type="ECO:0000256" key="4">
    <source>
        <dbReference type="PROSITE-ProRule" id="PRU00284"/>
    </source>
</evidence>
<keyword evidence="4" id="KW-0807">Transducer</keyword>
<dbReference type="PANTHER" id="PTHR43531">
    <property type="entry name" value="PROTEIN ICFG"/>
    <property type="match status" value="1"/>
</dbReference>
<feature type="compositionally biased region" description="Basic and acidic residues" evidence="5">
    <location>
        <begin position="613"/>
        <end position="638"/>
    </location>
</feature>
<dbReference type="InterPro" id="IPR003660">
    <property type="entry name" value="HAMP_dom"/>
</dbReference>
<sequence>MFRTLSMKTRFLISGVISVAAILILSSFAVYSLWQSELELERQISATQASRHVLRADMMHDAVEASVLSAVLVGADGSPEEKADSRAKAAEKDAVFREEMSALQAMELEAEVSRLLEAALPQMDRFLRAASETIDTALTGGPGLEAALSAFQTQSDELGTVLGPLGDTIISNARATAVSARAHDMMLLYSLLAVSAALIILSIYNARKMTLNVVRPVGRLRAALREVAEGEFGIKVADRMRQDDFGDIAGAIDKVSARVISALDEQNALRQESEQVIERLRKGLKRLSNGDLSDRIAEPFTADYDPLRVHYNETVDRLNELMSEVVQAGVRIQRQSGEIQTASEDLSSRTESQAATLEQTAAALDQMTASVNSSARNAQEVQEVVNSARRDVEHSGQVVEGAVSAMNAIETSSQQISQIIGVIDDIAFQTNLLALNAGVEAARAGEVGRGFAVVASEVRALAQRSSDAAMEIKTLISTSSAHVEDGVRKVDGAGKALTTVVSQVSNIAELVSGISSESAEQAQGLNEINIGVSQLDSVTQQNASMVEQSGSAIRSMNAETVGLNRLVGQFTLREGQGAAAVQMPAAEAWDDTPAAHPAEPSLPEPEMASPAQDDARWEDFNDGSEAWREEDAPFSKSA</sequence>
<protein>
    <submittedName>
        <fullName evidence="9">Aspartate chemoreceptor protein</fullName>
    </submittedName>
</protein>
<keyword evidence="6" id="KW-0472">Membrane</keyword>
<evidence type="ECO:0000256" key="5">
    <source>
        <dbReference type="SAM" id="MobiDB-lite"/>
    </source>
</evidence>
<accession>A0A0P1H9I2</accession>
<keyword evidence="2" id="KW-0145">Chemotaxis</keyword>
<keyword evidence="6" id="KW-0812">Transmembrane</keyword>
<feature type="transmembrane region" description="Helical" evidence="6">
    <location>
        <begin position="12"/>
        <end position="34"/>
    </location>
</feature>
<evidence type="ECO:0000256" key="2">
    <source>
        <dbReference type="ARBA" id="ARBA00022500"/>
    </source>
</evidence>
<dbReference type="Gene3D" id="6.10.340.10">
    <property type="match status" value="1"/>
</dbReference>
<dbReference type="AlphaFoldDB" id="A0A0P1H9I2"/>
<evidence type="ECO:0000256" key="3">
    <source>
        <dbReference type="ARBA" id="ARBA00029447"/>
    </source>
</evidence>